<dbReference type="EMBL" id="CP000724">
    <property type="protein sequence ID" value="ABR49274.1"/>
    <property type="molecule type" value="Genomic_DNA"/>
</dbReference>
<keyword evidence="1" id="KW-0472">Membrane</keyword>
<dbReference type="HOGENOM" id="CLU_2230794_0_0_9"/>
<evidence type="ECO:0000313" key="2">
    <source>
        <dbReference type="EMBL" id="ABR49274.1"/>
    </source>
</evidence>
<dbReference type="KEGG" id="amt:Amet_3135"/>
<feature type="transmembrane region" description="Helical" evidence="1">
    <location>
        <begin position="16"/>
        <end position="35"/>
    </location>
</feature>
<reference evidence="3" key="1">
    <citation type="journal article" date="2016" name="Genome Announc.">
        <title>Complete genome sequence of Alkaliphilus metalliredigens strain QYMF, an alkaliphilic and metal-reducing bacterium isolated from borax-contaminated leachate ponds.</title>
        <authorList>
            <person name="Hwang C."/>
            <person name="Copeland A."/>
            <person name="Lucas S."/>
            <person name="Lapidus A."/>
            <person name="Barry K."/>
            <person name="Detter J.C."/>
            <person name="Glavina Del Rio T."/>
            <person name="Hammon N."/>
            <person name="Israni S."/>
            <person name="Dalin E."/>
            <person name="Tice H."/>
            <person name="Pitluck S."/>
            <person name="Chertkov O."/>
            <person name="Brettin T."/>
            <person name="Bruce D."/>
            <person name="Han C."/>
            <person name="Schmutz J."/>
            <person name="Larimer F."/>
            <person name="Land M.L."/>
            <person name="Hauser L."/>
            <person name="Kyrpides N."/>
            <person name="Mikhailova N."/>
            <person name="Ye Q."/>
            <person name="Zhou J."/>
            <person name="Richardson P."/>
            <person name="Fields M.W."/>
        </authorList>
    </citation>
    <scope>NUCLEOTIDE SEQUENCE [LARGE SCALE GENOMIC DNA]</scope>
    <source>
        <strain evidence="3">QYMF</strain>
    </source>
</reference>
<sequence length="105" mass="11793">MNPSLNGEGFYNVKKFLLLLLGCLMHVLISIKIWLKVLEKGWYFPLLIINDNIEVLQEELKRENPRKGFVRTAINGLQGVSPKIAGAVELTAAVTNIIQFAIMVL</sequence>
<proteinExistence type="predicted"/>
<protein>
    <submittedName>
        <fullName evidence="2">Uncharacterized protein</fullName>
    </submittedName>
</protein>
<gene>
    <name evidence="2" type="ordered locus">Amet_3135</name>
</gene>
<dbReference type="AlphaFoldDB" id="A6TSV6"/>
<keyword evidence="1" id="KW-1133">Transmembrane helix</keyword>
<name>A6TSV6_ALKMQ</name>
<evidence type="ECO:0000256" key="1">
    <source>
        <dbReference type="SAM" id="Phobius"/>
    </source>
</evidence>
<keyword evidence="3" id="KW-1185">Reference proteome</keyword>
<organism evidence="2 3">
    <name type="scientific">Alkaliphilus metalliredigens (strain QYMF)</name>
    <dbReference type="NCBI Taxonomy" id="293826"/>
    <lineage>
        <taxon>Bacteria</taxon>
        <taxon>Bacillati</taxon>
        <taxon>Bacillota</taxon>
        <taxon>Clostridia</taxon>
        <taxon>Peptostreptococcales</taxon>
        <taxon>Natronincolaceae</taxon>
        <taxon>Alkaliphilus</taxon>
    </lineage>
</organism>
<evidence type="ECO:0000313" key="3">
    <source>
        <dbReference type="Proteomes" id="UP000001572"/>
    </source>
</evidence>
<accession>A6TSV6</accession>
<dbReference type="Proteomes" id="UP000001572">
    <property type="component" value="Chromosome"/>
</dbReference>
<keyword evidence="1" id="KW-0812">Transmembrane</keyword>